<dbReference type="RefSeq" id="WP_072905421.1">
    <property type="nucleotide sequence ID" value="NZ_FQZT01000002.1"/>
</dbReference>
<gene>
    <name evidence="2" type="ORF">SAMN02745165_00588</name>
</gene>
<dbReference type="Proteomes" id="UP000184171">
    <property type="component" value="Unassembled WGS sequence"/>
</dbReference>
<feature type="domain" description="Transposase IS200-like" evidence="1">
    <location>
        <begin position="3"/>
        <end position="74"/>
    </location>
</feature>
<reference evidence="2 3" key="1">
    <citation type="submission" date="2016-11" db="EMBL/GenBank/DDBJ databases">
        <authorList>
            <person name="Jaros S."/>
            <person name="Januszkiewicz K."/>
            <person name="Wedrychowicz H."/>
        </authorList>
    </citation>
    <scope>NUCLEOTIDE SEQUENCE [LARGE SCALE GENOMIC DNA]</scope>
    <source>
        <strain evidence="2 3">DSM 5091</strain>
    </source>
</reference>
<keyword evidence="3" id="KW-1185">Reference proteome</keyword>
<dbReference type="AlphaFoldDB" id="A0A1M6D914"/>
<dbReference type="STRING" id="1122189.SAMN02745165_00588"/>
<dbReference type="InterPro" id="IPR002686">
    <property type="entry name" value="Transposase_17"/>
</dbReference>
<dbReference type="GO" id="GO:0003677">
    <property type="term" value="F:DNA binding"/>
    <property type="evidence" value="ECO:0007669"/>
    <property type="project" value="InterPro"/>
</dbReference>
<evidence type="ECO:0000313" key="2">
    <source>
        <dbReference type="EMBL" id="SHI69649.1"/>
    </source>
</evidence>
<dbReference type="SUPFAM" id="SSF143422">
    <property type="entry name" value="Transposase IS200-like"/>
    <property type="match status" value="1"/>
</dbReference>
<evidence type="ECO:0000259" key="1">
    <source>
        <dbReference type="Pfam" id="PF01797"/>
    </source>
</evidence>
<dbReference type="Gene3D" id="3.30.70.1290">
    <property type="entry name" value="Transposase IS200-like"/>
    <property type="match status" value="1"/>
</dbReference>
<dbReference type="GO" id="GO:0004803">
    <property type="term" value="F:transposase activity"/>
    <property type="evidence" value="ECO:0007669"/>
    <property type="project" value="InterPro"/>
</dbReference>
<proteinExistence type="predicted"/>
<dbReference type="InterPro" id="IPR036515">
    <property type="entry name" value="Transposase_17_sf"/>
</dbReference>
<dbReference type="OrthoDB" id="9798161at2"/>
<evidence type="ECO:0000313" key="3">
    <source>
        <dbReference type="Proteomes" id="UP000184171"/>
    </source>
</evidence>
<protein>
    <submittedName>
        <fullName evidence="2">Transposase IS200 like</fullName>
    </submittedName>
</protein>
<organism evidence="2 3">
    <name type="scientific">Malonomonas rubra DSM 5091</name>
    <dbReference type="NCBI Taxonomy" id="1122189"/>
    <lineage>
        <taxon>Bacteria</taxon>
        <taxon>Pseudomonadati</taxon>
        <taxon>Thermodesulfobacteriota</taxon>
        <taxon>Desulfuromonadia</taxon>
        <taxon>Desulfuromonadales</taxon>
        <taxon>Geopsychrobacteraceae</taxon>
        <taxon>Malonomonas</taxon>
    </lineage>
</organism>
<name>A0A1M6D914_MALRU</name>
<dbReference type="Pfam" id="PF01797">
    <property type="entry name" value="Y1_Tnp"/>
    <property type="match status" value="1"/>
</dbReference>
<accession>A0A1M6D914</accession>
<dbReference type="EMBL" id="FQZT01000002">
    <property type="protein sequence ID" value="SHI69649.1"/>
    <property type="molecule type" value="Genomic_DNA"/>
</dbReference>
<dbReference type="GO" id="GO:0006313">
    <property type="term" value="P:DNA transposition"/>
    <property type="evidence" value="ECO:0007669"/>
    <property type="project" value="InterPro"/>
</dbReference>
<sequence length="87" mass="10250">MPGVEIETIGYDGDLLYIVMIIPPKYSIFEVMGRLKSQSSFRIREKFEWLFKVYWSDNIVWSSGYFLIDCKSNQYAKHQNPGFTRGI</sequence>